<reference evidence="3" key="1">
    <citation type="journal article" date="2013" name="Nature">
        <title>Draft genome of the wheat A-genome progenitor Triticum urartu.</title>
        <authorList>
            <person name="Ling H.Q."/>
            <person name="Zhao S."/>
            <person name="Liu D."/>
            <person name="Wang J."/>
            <person name="Sun H."/>
            <person name="Zhang C."/>
            <person name="Fan H."/>
            <person name="Li D."/>
            <person name="Dong L."/>
            <person name="Tao Y."/>
            <person name="Gao C."/>
            <person name="Wu H."/>
            <person name="Li Y."/>
            <person name="Cui Y."/>
            <person name="Guo X."/>
            <person name="Zheng S."/>
            <person name="Wang B."/>
            <person name="Yu K."/>
            <person name="Liang Q."/>
            <person name="Yang W."/>
            <person name="Lou X."/>
            <person name="Chen J."/>
            <person name="Feng M."/>
            <person name="Jian J."/>
            <person name="Zhang X."/>
            <person name="Luo G."/>
            <person name="Jiang Y."/>
            <person name="Liu J."/>
            <person name="Wang Z."/>
            <person name="Sha Y."/>
            <person name="Zhang B."/>
            <person name="Wu H."/>
            <person name="Tang D."/>
            <person name="Shen Q."/>
            <person name="Xue P."/>
            <person name="Zou S."/>
            <person name="Wang X."/>
            <person name="Liu X."/>
            <person name="Wang F."/>
            <person name="Yang Y."/>
            <person name="An X."/>
            <person name="Dong Z."/>
            <person name="Zhang K."/>
            <person name="Zhang X."/>
            <person name="Luo M.C."/>
            <person name="Dvorak J."/>
            <person name="Tong Y."/>
            <person name="Wang J."/>
            <person name="Yang H."/>
            <person name="Li Z."/>
            <person name="Wang D."/>
            <person name="Zhang A."/>
            <person name="Wang J."/>
        </authorList>
    </citation>
    <scope>NUCLEOTIDE SEQUENCE</scope>
    <source>
        <strain evidence="3">cv. G1812</strain>
    </source>
</reference>
<evidence type="ECO:0000256" key="1">
    <source>
        <dbReference type="SAM" id="MobiDB-lite"/>
    </source>
</evidence>
<feature type="region of interest" description="Disordered" evidence="1">
    <location>
        <begin position="1"/>
        <end position="50"/>
    </location>
</feature>
<protein>
    <submittedName>
        <fullName evidence="2">Uncharacterized protein</fullName>
    </submittedName>
</protein>
<feature type="region of interest" description="Disordered" evidence="1">
    <location>
        <begin position="81"/>
        <end position="107"/>
    </location>
</feature>
<organism evidence="2 3">
    <name type="scientific">Triticum urartu</name>
    <name type="common">Red wild einkorn</name>
    <name type="synonym">Crithodium urartu</name>
    <dbReference type="NCBI Taxonomy" id="4572"/>
    <lineage>
        <taxon>Eukaryota</taxon>
        <taxon>Viridiplantae</taxon>
        <taxon>Streptophyta</taxon>
        <taxon>Embryophyta</taxon>
        <taxon>Tracheophyta</taxon>
        <taxon>Spermatophyta</taxon>
        <taxon>Magnoliopsida</taxon>
        <taxon>Liliopsida</taxon>
        <taxon>Poales</taxon>
        <taxon>Poaceae</taxon>
        <taxon>BOP clade</taxon>
        <taxon>Pooideae</taxon>
        <taxon>Triticodae</taxon>
        <taxon>Triticeae</taxon>
        <taxon>Triticinae</taxon>
        <taxon>Triticum</taxon>
    </lineage>
</organism>
<reference evidence="2" key="2">
    <citation type="submission" date="2018-03" db="EMBL/GenBank/DDBJ databases">
        <title>The Triticum urartu genome reveals the dynamic nature of wheat genome evolution.</title>
        <authorList>
            <person name="Ling H."/>
            <person name="Ma B."/>
            <person name="Shi X."/>
            <person name="Liu H."/>
            <person name="Dong L."/>
            <person name="Sun H."/>
            <person name="Cao Y."/>
            <person name="Gao Q."/>
            <person name="Zheng S."/>
            <person name="Li Y."/>
            <person name="Yu Y."/>
            <person name="Du H."/>
            <person name="Qi M."/>
            <person name="Li Y."/>
            <person name="Yu H."/>
            <person name="Cui Y."/>
            <person name="Wang N."/>
            <person name="Chen C."/>
            <person name="Wu H."/>
            <person name="Zhao Y."/>
            <person name="Zhang J."/>
            <person name="Li Y."/>
            <person name="Zhou W."/>
            <person name="Zhang B."/>
            <person name="Hu W."/>
            <person name="Eijk M."/>
            <person name="Tang J."/>
            <person name="Witsenboer H."/>
            <person name="Zhao S."/>
            <person name="Li Z."/>
            <person name="Zhang A."/>
            <person name="Wang D."/>
            <person name="Liang C."/>
        </authorList>
    </citation>
    <scope>NUCLEOTIDE SEQUENCE [LARGE SCALE GENOMIC DNA]</scope>
    <source>
        <strain evidence="2">cv. G1812</strain>
    </source>
</reference>
<dbReference type="EnsemblPlants" id="TuG1812G0600002002.01.T01">
    <property type="protein sequence ID" value="TuG1812G0600002002.01.T01.cds462634"/>
    <property type="gene ID" value="TuG1812G0600002002.01"/>
</dbReference>
<evidence type="ECO:0000313" key="3">
    <source>
        <dbReference type="Proteomes" id="UP000015106"/>
    </source>
</evidence>
<reference evidence="2" key="3">
    <citation type="submission" date="2022-06" db="UniProtKB">
        <authorList>
            <consortium name="EnsemblPlants"/>
        </authorList>
    </citation>
    <scope>IDENTIFICATION</scope>
</reference>
<dbReference type="AlphaFoldDB" id="A0A8R7USI9"/>
<sequence>RKKTAPPLFGHPISSTSRPKLHHPTFPPPGSSQRRVGDHHQPTSPASGIQPRIHCPVVGIQLPIHLVAVGILLLHNRHQPNLPSLGSCRRATTTNSPPASPEFAPQRASSSAVATFHLCHCGLLPSRASPDRRCDARSPTGDPPLSSLSSLHRRPESYPRHPALPPCSSRSTSRIRRLAVPPCTTLVSISAPLPP</sequence>
<feature type="region of interest" description="Disordered" evidence="1">
    <location>
        <begin position="129"/>
        <end position="174"/>
    </location>
</feature>
<dbReference type="Gramene" id="TuG1812G0600002002.01.T01">
    <property type="protein sequence ID" value="TuG1812G0600002002.01.T01.cds462634"/>
    <property type="gene ID" value="TuG1812G0600002002.01"/>
</dbReference>
<name>A0A8R7USI9_TRIUA</name>
<accession>A0A8R7USI9</accession>
<proteinExistence type="predicted"/>
<evidence type="ECO:0000313" key="2">
    <source>
        <dbReference type="EnsemblPlants" id="TuG1812G0600002002.01.T01.cds462634"/>
    </source>
</evidence>
<feature type="compositionally biased region" description="Polar residues" evidence="1">
    <location>
        <begin position="81"/>
        <end position="97"/>
    </location>
</feature>
<keyword evidence="3" id="KW-1185">Reference proteome</keyword>
<dbReference type="Proteomes" id="UP000015106">
    <property type="component" value="Chromosome 6"/>
</dbReference>